<accession>X1VR38</accession>
<proteinExistence type="predicted"/>
<feature type="transmembrane region" description="Helical" evidence="1">
    <location>
        <begin position="12"/>
        <end position="33"/>
    </location>
</feature>
<sequence length="66" mass="7169">MVTKTKKKELVSGISGIIVLVFVVLLFILSIGMIDNILTLIEESFTLDAFGAQLVLFFVLIIGIGL</sequence>
<reference evidence="2" key="1">
    <citation type="journal article" date="2014" name="Front. Microbiol.">
        <title>High frequency of phylogenetically diverse reductive dehalogenase-homologous genes in deep subseafloor sedimentary metagenomes.</title>
        <authorList>
            <person name="Kawai M."/>
            <person name="Futagami T."/>
            <person name="Toyoda A."/>
            <person name="Takaki Y."/>
            <person name="Nishi S."/>
            <person name="Hori S."/>
            <person name="Arai W."/>
            <person name="Tsubouchi T."/>
            <person name="Morono Y."/>
            <person name="Uchiyama I."/>
            <person name="Ito T."/>
            <person name="Fujiyama A."/>
            <person name="Inagaki F."/>
            <person name="Takami H."/>
        </authorList>
    </citation>
    <scope>NUCLEOTIDE SEQUENCE</scope>
    <source>
        <strain evidence="2">Expedition CK06-06</strain>
    </source>
</reference>
<feature type="non-terminal residue" evidence="2">
    <location>
        <position position="66"/>
    </location>
</feature>
<dbReference type="EMBL" id="BARW01039291">
    <property type="protein sequence ID" value="GAJ19336.1"/>
    <property type="molecule type" value="Genomic_DNA"/>
</dbReference>
<gene>
    <name evidence="2" type="ORF">S12H4_59911</name>
</gene>
<organism evidence="2">
    <name type="scientific">marine sediment metagenome</name>
    <dbReference type="NCBI Taxonomy" id="412755"/>
    <lineage>
        <taxon>unclassified sequences</taxon>
        <taxon>metagenomes</taxon>
        <taxon>ecological metagenomes</taxon>
    </lineage>
</organism>
<protein>
    <submittedName>
        <fullName evidence="2">Uncharacterized protein</fullName>
    </submittedName>
</protein>
<comment type="caution">
    <text evidence="2">The sequence shown here is derived from an EMBL/GenBank/DDBJ whole genome shotgun (WGS) entry which is preliminary data.</text>
</comment>
<keyword evidence="1" id="KW-0472">Membrane</keyword>
<feature type="transmembrane region" description="Helical" evidence="1">
    <location>
        <begin position="45"/>
        <end position="65"/>
    </location>
</feature>
<evidence type="ECO:0000256" key="1">
    <source>
        <dbReference type="SAM" id="Phobius"/>
    </source>
</evidence>
<evidence type="ECO:0000313" key="2">
    <source>
        <dbReference type="EMBL" id="GAJ19336.1"/>
    </source>
</evidence>
<keyword evidence="1" id="KW-1133">Transmembrane helix</keyword>
<dbReference type="AlphaFoldDB" id="X1VR38"/>
<keyword evidence="1" id="KW-0812">Transmembrane</keyword>
<name>X1VR38_9ZZZZ</name>